<evidence type="ECO:0000256" key="2">
    <source>
        <dbReference type="ARBA" id="ARBA00004777"/>
    </source>
</evidence>
<dbReference type="PANTHER" id="PTHR45754:SF3">
    <property type="entry name" value="METHYLENETETRAHYDROFOLATE REDUCTASE (NADPH)"/>
    <property type="match status" value="1"/>
</dbReference>
<comment type="cofactor">
    <cofactor evidence="1 9">
        <name>FAD</name>
        <dbReference type="ChEBI" id="CHEBI:57692"/>
    </cofactor>
</comment>
<keyword evidence="5" id="KW-0479">Metal-binding</keyword>
<dbReference type="CDD" id="cd00537">
    <property type="entry name" value="MTHFR"/>
    <property type="match status" value="1"/>
</dbReference>
<comment type="similarity">
    <text evidence="3 9">Belongs to the methylenetetrahydrofolate reductase family.</text>
</comment>
<keyword evidence="7 9" id="KW-0560">Oxidoreductase</keyword>
<comment type="pathway">
    <text evidence="2 9">One-carbon metabolism; tetrahydrofolate interconversion.</text>
</comment>
<evidence type="ECO:0000256" key="6">
    <source>
        <dbReference type="ARBA" id="ARBA00022827"/>
    </source>
</evidence>
<feature type="domain" description="S-adenosylmethionine synthetase N-terminal" evidence="10">
    <location>
        <begin position="4"/>
        <end position="101"/>
    </location>
</feature>
<dbReference type="InterPro" id="IPR022629">
    <property type="entry name" value="S-AdoMet_synt_central"/>
</dbReference>
<evidence type="ECO:0000259" key="10">
    <source>
        <dbReference type="Pfam" id="PF00438"/>
    </source>
</evidence>
<reference evidence="12" key="10">
    <citation type="journal article" date="2000" name="Angew. Chem. Int. Ed.">
        <title>The Novel Hybrid Antitumor Compound Premithramycinone H Provides Indirect Evidence for a Tricyclic Intermediate of the Biosynthesis of the Aureolic Acid Antibiotic Mithramycin.</title>
        <authorList>
            <person name="Lombo F."/>
            <person name="Kunzel E."/>
            <person name="Prado L."/>
            <person name="Brana A.F."/>
            <person name="Bindseil K.U."/>
            <person name="Frevert J."/>
            <person name="Bearden D."/>
            <person name="Mendez C."/>
            <person name="Salas J.A."/>
            <person name="Rohr J."/>
        </authorList>
    </citation>
    <scope>NUCLEOTIDE SEQUENCE</scope>
    <source>
        <strain evidence="12">ATCC 12956</strain>
    </source>
</reference>
<comment type="catalytic activity">
    <reaction evidence="8">
        <text>(6S)-5-methyl-5,6,7,8-tetrahydrofolate + NAD(+) = (6R)-5,10-methylene-5,6,7,8-tetrahydrofolate + NADH + H(+)</text>
        <dbReference type="Rhea" id="RHEA:19821"/>
        <dbReference type="ChEBI" id="CHEBI:15378"/>
        <dbReference type="ChEBI" id="CHEBI:15636"/>
        <dbReference type="ChEBI" id="CHEBI:18608"/>
        <dbReference type="ChEBI" id="CHEBI:57540"/>
        <dbReference type="ChEBI" id="CHEBI:57945"/>
        <dbReference type="EC" id="1.5.1.54"/>
    </reaction>
    <physiologicalReaction direction="right-to-left" evidence="8">
        <dbReference type="Rhea" id="RHEA:19823"/>
    </physiologicalReaction>
</comment>
<dbReference type="PANTHER" id="PTHR45754">
    <property type="entry name" value="METHYLENETETRAHYDROFOLATE REDUCTASE"/>
    <property type="match status" value="1"/>
</dbReference>
<reference evidence="12" key="11">
    <citation type="journal article" date="2000" name="FEMS Microbiol. Lett.">
        <title>Insertional inactivation of mtrX and mtrY genes from the mithramycin gene cluster affects production and growth of the producer organism Streptomyces argillaceus.</title>
        <authorList>
            <person name="Garcia-Bernardo J."/>
            <person name="Brana A.F."/>
            <person name="Mendez C."/>
            <person name="Salas J.A."/>
        </authorList>
    </citation>
    <scope>NUCLEOTIDE SEQUENCE</scope>
    <source>
        <strain evidence="12">ATCC 12956</strain>
    </source>
</reference>
<dbReference type="UniPathway" id="UPA00193"/>
<reference evidence="12" key="6">
    <citation type="journal article" date="1998" name="J. Bacteriol.">
        <title>Identification of two genes from Streptomyces argillaceus encoding glycosyltransferases involved in transfer of a disaccharide during biosynthesis of the antitumor drug mithramycin.</title>
        <authorList>
            <person name="Fernandez E."/>
            <person name="Weissbach U."/>
            <person name="Reillo C.S."/>
            <person name="Brana A.F."/>
            <person name="Mendez C."/>
            <person name="Rohr J."/>
            <person name="Salas J.A."/>
        </authorList>
    </citation>
    <scope>NUCLEOTIDE SEQUENCE</scope>
    <source>
        <strain evidence="12">ATCC 12956</strain>
    </source>
</reference>
<reference evidence="12" key="8">
    <citation type="journal article" date="1999" name="J. Nat. Prod.">
        <title>The structure of mithramycin reinvestigated.</title>
        <authorList>
            <person name="Wohlert S.E."/>
            <person name="Kunzel E."/>
            <person name="Machinek R."/>
            <person name="Mendez C."/>
            <person name="Salas J.A."/>
            <person name="Rohr J."/>
        </authorList>
    </citation>
    <scope>NUCLEOTIDE SEQUENCE</scope>
    <source>
        <strain evidence="12">ATCC 12956</strain>
    </source>
</reference>
<reference evidence="12" key="22">
    <citation type="submission" date="2014-12" db="EMBL/GenBank/DDBJ databases">
        <authorList>
            <person name="Rohr J."/>
        </authorList>
    </citation>
    <scope>NUCLEOTIDE SEQUENCE</scope>
    <source>
        <strain evidence="12">ATCC 12956</strain>
    </source>
</reference>
<proteinExistence type="inferred from homology"/>
<reference evidence="12" key="17">
    <citation type="journal article" date="2003" name="J. Am. Chem. Soc.">
        <title>Mithramycin SK, a novel antitumor drug with improved therapeutic index, mithramycin SA, and demycarosyl-mithramycin SK: three new products generated in the mithramycin producer Streptomyces argillaceus through combinatorial biosynthesis.</title>
        <authorList>
            <person name="Remsing L.L."/>
            <person name="Gonzalez A.M."/>
            <person name="Nur-e-Alam M."/>
            <person name="Fernandez-Lozano M.J."/>
            <person name="Brana A.F."/>
            <person name="Rix U."/>
            <person name="Oliveira M.A."/>
            <person name="Mendez C."/>
            <person name="Salas J.A."/>
            <person name="Rohr J."/>
        </authorList>
    </citation>
    <scope>NUCLEOTIDE SEQUENCE</scope>
    <source>
        <strain evidence="12">ATCC 12956</strain>
    </source>
</reference>
<dbReference type="SUPFAM" id="SSF51730">
    <property type="entry name" value="FAD-linked oxidoreductase"/>
    <property type="match status" value="1"/>
</dbReference>
<reference evidence="12" key="18">
    <citation type="journal article" date="2003" name="J. Bacteriol.">
        <title>Purification and characterization of a monooxygenase involved in the biosynthetic pathway of the antitumor drug mithramycin.</title>
        <authorList>
            <person name="Rodriguez D."/>
            <person name="Quiros L.M."/>
            <person name="Brana A.F."/>
            <person name="Salas J.A."/>
        </authorList>
    </citation>
    <scope>NUCLEOTIDE SEQUENCE</scope>
    <source>
        <strain evidence="12">ATCC 12956</strain>
    </source>
</reference>
<dbReference type="GO" id="GO:0004478">
    <property type="term" value="F:methionine adenosyltransferase activity"/>
    <property type="evidence" value="ECO:0007669"/>
    <property type="project" value="InterPro"/>
</dbReference>
<dbReference type="InterPro" id="IPR022628">
    <property type="entry name" value="S-AdoMet_synt_N"/>
</dbReference>
<evidence type="ECO:0000256" key="8">
    <source>
        <dbReference type="ARBA" id="ARBA00048628"/>
    </source>
</evidence>
<accession>Q194R6</accession>
<dbReference type="EMBL" id="X89899">
    <property type="protein sequence ID" value="CAK50772.1"/>
    <property type="molecule type" value="Genomic_DNA"/>
</dbReference>
<evidence type="ECO:0000313" key="12">
    <source>
        <dbReference type="EMBL" id="CAK50772.1"/>
    </source>
</evidence>
<reference evidence="12" key="12">
    <citation type="journal article" date="2000" name="J. Biol. Chem.">
        <title>Characterization of two polyketide methyltransferases involved in the biosynthesis of the antitumor drug mithramycin by Streptomyces argillaceus.</title>
        <authorList>
            <person name="Lozano M.J."/>
            <person name="Remsing L.L."/>
            <person name="Quiros L.M."/>
            <person name="Brana A.F."/>
            <person name="Fernandez E."/>
            <person name="Sanchez C."/>
            <person name="Mendez C."/>
            <person name="Rohr J."/>
            <person name="Salas J.A."/>
        </authorList>
    </citation>
    <scope>NUCLEOTIDE SEQUENCE</scope>
    <source>
        <strain evidence="12">ATCC 12956</strain>
    </source>
</reference>
<sequence>MSGHLFTSESVTEGHPDKIADRISGTIPDALLREDPRSRVAVETLITTGQVYVADKVTTGAYVPIAQLVRDAVLTIGYDSSAKGFDGACCGVSVSIGPQSPDIAQGVDTAYESLVEGAAAGADIDELDRQDAGDQGLMFGCATDESPNLMPLPIELAYRLARRLTDVRRNGLPPTFARTARPGSPEDRAGRARVLWDTIRRGEALRPDFVSVTYEAGGSPRDRTVALTRRIAAETTLRPVAHLTAVGHSVAELRQIIGRYADVGIRDVFALRGDPPGDPRGPWSPHFEGFTYAHELVEPVRSLGDFTIRMAAFPERHPRSPDWESDIRHFVAKCRAGADYAITQMFFGPDGYLRLRDPAAAAGCHIPIIPEIMPAMDVRQIRRFAELSAVAFTEDLAHRLEQARGNPAVGHRIGVDHATAMAERLLAEGVPGLHCITLNRSTAALDIHRNLRTSRSLSVR</sequence>
<reference evidence="12" key="14">
    <citation type="journal article" date="2001" name="Mol. Gen. Genet.">
        <title>The mtmVUC genes of the mithramycin gene cluster in Streptomyces argillaceus are involved in the biosynthesis of the sugar moieties.</title>
        <authorList>
            <person name="Gonzalez A."/>
            <person name="Remsing L.L."/>
            <person name="Lombo F."/>
            <person name="Fernandez M.J."/>
            <person name="Prado L."/>
            <person name="Brana A.F."/>
            <person name="Kunzel E."/>
            <person name="Rohr J."/>
            <person name="Mendez C."/>
            <person name="Salas J.A."/>
        </authorList>
    </citation>
    <scope>NUCLEOTIDE SEQUENCE</scope>
    <source>
        <strain evidence="12">ATCC 12956</strain>
    </source>
</reference>
<reference evidence="12" key="4">
    <citation type="journal article" date="1997" name="Chem. Biol.">
        <title>Folding of the polyketide chain is not dictated by minimal polyketide synthase in the biosynthesis of mithramycin and anthracycline.</title>
        <authorList>
            <person name="Kantola J."/>
            <person name="Blanco G."/>
            <person name="Hautala A."/>
            <person name="Kunnari T."/>
            <person name="Hakala J."/>
            <person name="Mendez C."/>
            <person name="Ylihonko K."/>
            <person name="Mantsala P."/>
            <person name="Salas J."/>
        </authorList>
    </citation>
    <scope>NUCLEOTIDE SEQUENCE</scope>
    <source>
        <strain evidence="12">ATCC 12956</strain>
    </source>
</reference>
<dbReference type="GO" id="GO:0046872">
    <property type="term" value="F:metal ion binding"/>
    <property type="evidence" value="ECO:0007669"/>
    <property type="project" value="UniProtKB-KW"/>
</dbReference>
<dbReference type="Gene3D" id="3.20.20.220">
    <property type="match status" value="1"/>
</dbReference>
<reference evidence="12" key="3">
    <citation type="journal article" date="1996" name="Mol. Gen. Genet.">
        <title>An ABC transporter is essential for resistance to the antitumor agent mithramycin in the producer Streptomyces argillaceus.</title>
        <authorList>
            <person name="Fernandez E."/>
            <person name="Lombo F."/>
            <person name="Mendez C."/>
            <person name="Salas J.A."/>
        </authorList>
    </citation>
    <scope>NUCLEOTIDE SEQUENCE</scope>
    <source>
        <strain evidence="12">ATCC 12956</strain>
    </source>
</reference>
<protein>
    <recommendedName>
        <fullName evidence="9">Methylenetetrahydrofolate reductase</fullName>
    </recommendedName>
</protein>
<dbReference type="InterPro" id="IPR029041">
    <property type="entry name" value="FAD-linked_oxidoreductase-like"/>
</dbReference>
<keyword evidence="6 9" id="KW-0274">FAD</keyword>
<dbReference type="Pfam" id="PF00438">
    <property type="entry name" value="S-AdoMet_synt_N"/>
    <property type="match status" value="1"/>
</dbReference>
<reference evidence="12" key="15">
    <citation type="journal article" date="2002" name="J. Am. Chem. Soc.">
        <title>Ketopremithramycins and ketomithramycins, four new aureolic acid-type compounds obtained upon inactivation of two genes involved in the biosynthesis of the deoxysugar moieties of the antitumor drug mithramycin by Streptomyces argillaceus, reveal novel insights into post-PKS tailoring steps of the mithramycin biosynthetic pathway.</title>
        <authorList>
            <person name="Remsing L.L."/>
            <person name="Garcia-Bernardo J."/>
            <person name="Gonzalez A."/>
            <person name="Kunzel E."/>
            <person name="Rix U."/>
            <person name="Brana A.F."/>
            <person name="Bearden D.W."/>
            <person name="Mendez C."/>
            <person name="Salas J.A."/>
            <person name="Rohr J."/>
        </authorList>
    </citation>
    <scope>NUCLEOTIDE SEQUENCE</scope>
    <source>
        <strain evidence="12">ATCC 12956</strain>
    </source>
</reference>
<reference evidence="12" key="16">
    <citation type="journal article" date="2002" name="J. Am. Chem. Soc.">
        <title>Rationally designed glycosylated premithramycins: hybrid aromatic polyketides using genes from three different biosynthetic pathways.</title>
        <authorList>
            <person name="Trefzer A."/>
            <person name="Blanco G."/>
            <person name="Remsing L."/>
            <person name="Kunzel E."/>
            <person name="Rix U."/>
            <person name="Lipata F."/>
            <person name="Brana A.F."/>
            <person name="Mendez C."/>
            <person name="Rohr J."/>
            <person name="Bechthold A."/>
            <person name="Salas J.A."/>
        </authorList>
    </citation>
    <scope>NUCLEOTIDE SEQUENCE</scope>
    <source>
        <strain evidence="12">ATCC 12956</strain>
    </source>
</reference>
<dbReference type="SUPFAM" id="SSF55973">
    <property type="entry name" value="S-adenosylmethionine synthetase"/>
    <property type="match status" value="2"/>
</dbReference>
<reference evidence="12" key="9">
    <citation type="journal article" date="1999" name="Mol. Gen. Genet.">
        <title>Analysis of two chromosomal regions adjacent to genes for a type II polyketide synthase involved in the biosynthesis of the antitumor polyketide mithramycin in Streptomyces argillaceus.</title>
        <authorList>
            <person name="Prado L."/>
            <person name="Lombo F."/>
            <person name="Brana A.F."/>
            <person name="Mendez C."/>
            <person name="Rohr J."/>
            <person name="Salas J.A."/>
        </authorList>
    </citation>
    <scope>NUCLEOTIDE SEQUENCE</scope>
    <source>
        <strain evidence="12">ATCC 12956</strain>
    </source>
</reference>
<dbReference type="GO" id="GO:0005829">
    <property type="term" value="C:cytosol"/>
    <property type="evidence" value="ECO:0007669"/>
    <property type="project" value="TreeGrafter"/>
</dbReference>
<feature type="domain" description="S-adenosylmethionine synthetase central" evidence="11">
    <location>
        <begin position="130"/>
        <end position="172"/>
    </location>
</feature>
<reference evidence="12" key="7">
    <citation type="journal article" date="1999" name="Chem. Biol.">
        <title>Oxidative cleavage of premithramycin B is one of the last steps in the biosynthesis of the antitumor drug mithramycin.</title>
        <authorList>
            <person name="Prado L."/>
            <person name="Fernandez E."/>
            <person name="Weissbach U."/>
            <person name="Blanco G."/>
            <person name="Quiros L.M."/>
            <person name="Brana A.F."/>
            <person name="Mendez C."/>
            <person name="Rohr J."/>
            <person name="Salas J.A."/>
        </authorList>
    </citation>
    <scope>NUCLEOTIDE SEQUENCE</scope>
    <source>
        <strain evidence="12">ATCC 12956</strain>
    </source>
</reference>
<reference evidence="12" key="2">
    <citation type="journal article" date="1996" name="Gene">
        <title>Characterization of Streptomyces argillaceus genes encoding a polyketide synthase involved in the biosynthesis of the antitumor mithramycin.</title>
        <authorList>
            <person name="Lombo F."/>
            <person name="Blanco G."/>
            <person name="Fernandez E."/>
            <person name="Mendez C."/>
            <person name="Salas J.A."/>
        </authorList>
    </citation>
    <scope>NUCLEOTIDE SEQUENCE</scope>
    <source>
        <strain evidence="12">ATCC 12956</strain>
    </source>
</reference>
<dbReference type="InterPro" id="IPR003171">
    <property type="entry name" value="Mehydrof_redctse-like"/>
</dbReference>
<evidence type="ECO:0000256" key="1">
    <source>
        <dbReference type="ARBA" id="ARBA00001974"/>
    </source>
</evidence>
<keyword evidence="4 9" id="KW-0285">Flavoprotein</keyword>
<dbReference type="GO" id="GO:0006556">
    <property type="term" value="P:S-adenosylmethionine biosynthetic process"/>
    <property type="evidence" value="ECO:0007669"/>
    <property type="project" value="InterPro"/>
</dbReference>
<gene>
    <name evidence="12" type="primary">mtmA</name>
</gene>
<dbReference type="Gene3D" id="3.30.300.10">
    <property type="match status" value="3"/>
</dbReference>
<evidence type="ECO:0000256" key="9">
    <source>
        <dbReference type="RuleBase" id="RU003862"/>
    </source>
</evidence>
<reference evidence="12" key="1">
    <citation type="journal article" date="1996" name="Chem. Biol.">
        <title>Deciphering the biosynthetic origin of the aglycone of the aureolic acid group of anti-tumor agents.</title>
        <authorList>
            <person name="Blanco G."/>
            <person name="Fu H."/>
            <person name="Mendez C."/>
            <person name="Khosla C."/>
            <person name="Salas J.A."/>
        </authorList>
    </citation>
    <scope>NUCLEOTIDE SEQUENCE</scope>
    <source>
        <strain evidence="12">ATCC 12956</strain>
    </source>
</reference>
<dbReference type="GO" id="GO:0106312">
    <property type="term" value="F:methylenetetrahydrofolate reductase (NADH) activity"/>
    <property type="evidence" value="ECO:0007669"/>
    <property type="project" value="UniProtKB-EC"/>
</dbReference>
<dbReference type="GO" id="GO:0009086">
    <property type="term" value="P:methionine biosynthetic process"/>
    <property type="evidence" value="ECO:0007669"/>
    <property type="project" value="TreeGrafter"/>
</dbReference>
<name>Q194R6_STRAA</name>
<organism evidence="12">
    <name type="scientific">Streptomyces argillaceus</name>
    <dbReference type="NCBI Taxonomy" id="41951"/>
    <lineage>
        <taxon>Bacteria</taxon>
        <taxon>Bacillati</taxon>
        <taxon>Actinomycetota</taxon>
        <taxon>Actinomycetes</taxon>
        <taxon>Kitasatosporales</taxon>
        <taxon>Streptomycetaceae</taxon>
        <taxon>Streptomyces</taxon>
    </lineage>
</organism>
<reference evidence="12" key="19">
    <citation type="journal article" date="2004" name="J. Biol. Chem.">
        <title>MtmMII-mediated C-methylation during biosynthesis of the antitumor drug mithramycin is essential for biological activity and DNA-drug interaction.</title>
        <authorList>
            <person name="Rodriguez D."/>
            <person name="Quiros L.M."/>
            <person name="Salas J.A."/>
        </authorList>
    </citation>
    <scope>NUCLEOTIDE SEQUENCE</scope>
    <source>
        <strain evidence="12">ATCC 12956</strain>
    </source>
</reference>
<dbReference type="InterPro" id="IPR022636">
    <property type="entry name" value="S-AdoMet_synthetase_sfam"/>
</dbReference>
<dbReference type="Pfam" id="PF02219">
    <property type="entry name" value="MTHFR"/>
    <property type="match status" value="1"/>
</dbReference>
<evidence type="ECO:0000259" key="11">
    <source>
        <dbReference type="Pfam" id="PF02772"/>
    </source>
</evidence>
<reference evidence="12" key="13">
    <citation type="journal article" date="2000" name="Mol. Gen. Genet.">
        <title>Characterization of two glycosyltransferases involved in early glycosylation steps during biosynthesis of the antitumor polyketide mithramycin by Streptomyces argillaceus.</title>
        <authorList>
            <person name="Blanco G."/>
            <person name="Fernandez E."/>
            <person name="Fernandez M.J."/>
            <person name="Brana A.F."/>
            <person name="Weissbach U."/>
            <person name="Kunzel E."/>
            <person name="Rohr J."/>
            <person name="Mendez C."/>
            <person name="Salas J.A."/>
        </authorList>
    </citation>
    <scope>NUCLEOTIDE SEQUENCE</scope>
    <source>
        <strain evidence="12">ATCC 12956</strain>
    </source>
</reference>
<reference evidence="12" key="21">
    <citation type="submission" date="2006-06" db="EMBL/GenBank/DDBJ databases">
        <title>Generation of a Streptomyces argillaceus mutant by deleting two methyl cycle-related genes located within the mithramycin gene cluster leads to higher production of mithramycin.</title>
        <authorList>
            <person name="Lozano M.J."/>
            <person name="Lombo F."/>
            <person name="Brana A.F."/>
            <person name="Salas J.A."/>
            <person name="Mendez C."/>
        </authorList>
    </citation>
    <scope>NUCLEOTIDE SEQUENCE</scope>
    <source>
        <strain evidence="12">ATCC 12956</strain>
    </source>
</reference>
<evidence type="ECO:0000256" key="3">
    <source>
        <dbReference type="ARBA" id="ARBA00006743"/>
    </source>
</evidence>
<reference evidence="12" key="20">
    <citation type="journal article" date="2005" name="ChemBioChem">
        <title>Elucidation of the glycosylation sequence of mithramycin biosynthesis: isolation of 3A-deolivosylpremithramycin B and its conversion to premithramycin B by glycosyltransferase MtmGII.</title>
        <authorList>
            <person name="Nur-e-Alam M."/>
            <person name="Mendez C."/>
            <person name="Salas J.A."/>
            <person name="Rohr J."/>
        </authorList>
    </citation>
    <scope>NUCLEOTIDE SEQUENCE</scope>
    <source>
        <strain evidence="12">ATCC 12956</strain>
    </source>
</reference>
<dbReference type="GO" id="GO:0035999">
    <property type="term" value="P:tetrahydrofolate interconversion"/>
    <property type="evidence" value="ECO:0007669"/>
    <property type="project" value="UniProtKB-UniPathway"/>
</dbReference>
<reference evidence="12" key="5">
    <citation type="journal article" date="1997" name="J. Bacteriol.">
        <title>Cloning and insertional inactivation of Streptomyces argillaceus genes involved in the earliest steps of biosynthesis of the sugar moieties of the antitumor polyketide mithramycin.</title>
        <authorList>
            <person name="Lombo F."/>
            <person name="Siems K."/>
            <person name="Brana A.F."/>
            <person name="Mendez C."/>
            <person name="Bindseil K."/>
            <person name="Salas J.A."/>
        </authorList>
    </citation>
    <scope>NUCLEOTIDE SEQUENCE</scope>
    <source>
        <strain evidence="12">ATCC 12956</strain>
    </source>
</reference>
<evidence type="ECO:0000256" key="4">
    <source>
        <dbReference type="ARBA" id="ARBA00022630"/>
    </source>
</evidence>
<dbReference type="GO" id="GO:0071949">
    <property type="term" value="F:FAD binding"/>
    <property type="evidence" value="ECO:0007669"/>
    <property type="project" value="TreeGrafter"/>
</dbReference>
<evidence type="ECO:0000256" key="5">
    <source>
        <dbReference type="ARBA" id="ARBA00022723"/>
    </source>
</evidence>
<evidence type="ECO:0000256" key="7">
    <source>
        <dbReference type="ARBA" id="ARBA00023002"/>
    </source>
</evidence>
<dbReference type="Pfam" id="PF02772">
    <property type="entry name" value="S-AdoMet_synt_M"/>
    <property type="match status" value="1"/>
</dbReference>
<dbReference type="AlphaFoldDB" id="Q194R6"/>